<gene>
    <name evidence="1" type="ORF">S06H3_52846</name>
</gene>
<accession>X1R9Y3</accession>
<protein>
    <submittedName>
        <fullName evidence="1">Uncharacterized protein</fullName>
    </submittedName>
</protein>
<reference evidence="1" key="1">
    <citation type="journal article" date="2014" name="Front. Microbiol.">
        <title>High frequency of phylogenetically diverse reductive dehalogenase-homologous genes in deep subseafloor sedimentary metagenomes.</title>
        <authorList>
            <person name="Kawai M."/>
            <person name="Futagami T."/>
            <person name="Toyoda A."/>
            <person name="Takaki Y."/>
            <person name="Nishi S."/>
            <person name="Hori S."/>
            <person name="Arai W."/>
            <person name="Tsubouchi T."/>
            <person name="Morono Y."/>
            <person name="Uchiyama I."/>
            <person name="Ito T."/>
            <person name="Fujiyama A."/>
            <person name="Inagaki F."/>
            <person name="Takami H."/>
        </authorList>
    </citation>
    <scope>NUCLEOTIDE SEQUENCE</scope>
    <source>
        <strain evidence="1">Expedition CK06-06</strain>
    </source>
</reference>
<organism evidence="1">
    <name type="scientific">marine sediment metagenome</name>
    <dbReference type="NCBI Taxonomy" id="412755"/>
    <lineage>
        <taxon>unclassified sequences</taxon>
        <taxon>metagenomes</taxon>
        <taxon>ecological metagenomes</taxon>
    </lineage>
</organism>
<comment type="caution">
    <text evidence="1">The sequence shown here is derived from an EMBL/GenBank/DDBJ whole genome shotgun (WGS) entry which is preliminary data.</text>
</comment>
<proteinExistence type="predicted"/>
<dbReference type="AlphaFoldDB" id="X1R9Y3"/>
<dbReference type="EMBL" id="BARV01033643">
    <property type="protein sequence ID" value="GAI52404.1"/>
    <property type="molecule type" value="Genomic_DNA"/>
</dbReference>
<feature type="non-terminal residue" evidence="1">
    <location>
        <position position="1"/>
    </location>
</feature>
<evidence type="ECO:0000313" key="1">
    <source>
        <dbReference type="EMBL" id="GAI52404.1"/>
    </source>
</evidence>
<name>X1R9Y3_9ZZZZ</name>
<sequence>SARKAGKIKADQFIVPAPEAGLTPYSYEELEELCIRCTDFCKREGWKRVFRKLLKNRKLGIIYWGARELIGHYSHMRKVRRELYGYGYGKECVAG</sequence>